<dbReference type="PROSITE" id="PS51257">
    <property type="entry name" value="PROKAR_LIPOPROTEIN"/>
    <property type="match status" value="1"/>
</dbReference>
<proteinExistence type="inferred from homology"/>
<gene>
    <name evidence="10" type="ORF">SAMN05660284_00621</name>
</gene>
<dbReference type="GO" id="GO:0030791">
    <property type="term" value="F:arsenite methyltransferase activity"/>
    <property type="evidence" value="ECO:0007669"/>
    <property type="project" value="UniProtKB-EC"/>
</dbReference>
<evidence type="ECO:0000259" key="9">
    <source>
        <dbReference type="Pfam" id="PF13847"/>
    </source>
</evidence>
<keyword evidence="1 10" id="KW-0808">Transferase</keyword>
<dbReference type="SUPFAM" id="SSF53335">
    <property type="entry name" value="S-adenosyl-L-methionine-dependent methyltransferases"/>
    <property type="match status" value="1"/>
</dbReference>
<feature type="domain" description="Methyltransferase" evidence="9">
    <location>
        <begin position="74"/>
        <end position="217"/>
    </location>
</feature>
<dbReference type="STRING" id="83765.SAMN05660284_00621"/>
<comment type="catalytic activity">
    <reaction evidence="7">
        <text>arsenic triglutathione + 2 [thioredoxin]-dithiol + 2 S-adenosyl-L-methionine + H2O = dimethylarsinous acid + 2 [thioredoxin]-disulfide + 3 glutathione + 2 S-adenosyl-L-homocysteine + 2 H(+)</text>
        <dbReference type="Rhea" id="RHEA:69464"/>
        <dbReference type="Rhea" id="RHEA-COMP:10698"/>
        <dbReference type="Rhea" id="RHEA-COMP:10700"/>
        <dbReference type="ChEBI" id="CHEBI:15377"/>
        <dbReference type="ChEBI" id="CHEBI:15378"/>
        <dbReference type="ChEBI" id="CHEBI:23808"/>
        <dbReference type="ChEBI" id="CHEBI:29950"/>
        <dbReference type="ChEBI" id="CHEBI:50058"/>
        <dbReference type="ChEBI" id="CHEBI:57856"/>
        <dbReference type="ChEBI" id="CHEBI:57925"/>
        <dbReference type="ChEBI" id="CHEBI:59789"/>
        <dbReference type="ChEBI" id="CHEBI:183640"/>
        <dbReference type="EC" id="2.1.1.137"/>
    </reaction>
</comment>
<dbReference type="NCBIfam" id="NF008823">
    <property type="entry name" value="PRK11873.1"/>
    <property type="match status" value="1"/>
</dbReference>
<evidence type="ECO:0000256" key="5">
    <source>
        <dbReference type="ARBA" id="ARBA00034545"/>
    </source>
</evidence>
<dbReference type="AlphaFoldDB" id="A0A1I4WHM3"/>
<protein>
    <recommendedName>
        <fullName evidence="5">Arsenite methyltransferase</fullName>
        <ecNumber evidence="4">2.1.1.137</ecNumber>
    </recommendedName>
</protein>
<evidence type="ECO:0000256" key="2">
    <source>
        <dbReference type="ARBA" id="ARBA00022691"/>
    </source>
</evidence>
<keyword evidence="10" id="KW-0489">Methyltransferase</keyword>
<dbReference type="InterPro" id="IPR025714">
    <property type="entry name" value="Methyltranfer_dom"/>
</dbReference>
<dbReference type="GO" id="GO:0032259">
    <property type="term" value="P:methylation"/>
    <property type="evidence" value="ECO:0007669"/>
    <property type="project" value="UniProtKB-KW"/>
</dbReference>
<evidence type="ECO:0000256" key="1">
    <source>
        <dbReference type="ARBA" id="ARBA00022679"/>
    </source>
</evidence>
<dbReference type="InterPro" id="IPR026669">
    <property type="entry name" value="Arsenite_MeTrfase-like"/>
</dbReference>
<name>A0A1I4WHM3_9NEIS</name>
<evidence type="ECO:0000256" key="6">
    <source>
        <dbReference type="ARBA" id="ARBA00047941"/>
    </source>
</evidence>
<evidence type="ECO:0000256" key="7">
    <source>
        <dbReference type="ARBA" id="ARBA00047943"/>
    </source>
</evidence>
<evidence type="ECO:0000256" key="4">
    <source>
        <dbReference type="ARBA" id="ARBA00034521"/>
    </source>
</evidence>
<dbReference type="EMBL" id="FOVE01000003">
    <property type="protein sequence ID" value="SFN13178.1"/>
    <property type="molecule type" value="Genomic_DNA"/>
</dbReference>
<dbReference type="OrthoDB" id="323463at2"/>
<evidence type="ECO:0000256" key="8">
    <source>
        <dbReference type="ARBA" id="ARBA00048428"/>
    </source>
</evidence>
<comment type="catalytic activity">
    <reaction evidence="8">
        <text>arsenic triglutathione + 3 [thioredoxin]-dithiol + 3 S-adenosyl-L-methionine = trimethylarsine + 3 [thioredoxin]-disulfide + 3 glutathione + 3 S-adenosyl-L-homocysteine + 3 H(+)</text>
        <dbReference type="Rhea" id="RHEA:69432"/>
        <dbReference type="Rhea" id="RHEA-COMP:10698"/>
        <dbReference type="Rhea" id="RHEA-COMP:10700"/>
        <dbReference type="ChEBI" id="CHEBI:15378"/>
        <dbReference type="ChEBI" id="CHEBI:27130"/>
        <dbReference type="ChEBI" id="CHEBI:29950"/>
        <dbReference type="ChEBI" id="CHEBI:50058"/>
        <dbReference type="ChEBI" id="CHEBI:57856"/>
        <dbReference type="ChEBI" id="CHEBI:57925"/>
        <dbReference type="ChEBI" id="CHEBI:59789"/>
        <dbReference type="ChEBI" id="CHEBI:183640"/>
        <dbReference type="EC" id="2.1.1.137"/>
    </reaction>
</comment>
<dbReference type="Proteomes" id="UP000242869">
    <property type="component" value="Unassembled WGS sequence"/>
</dbReference>
<keyword evidence="2" id="KW-0949">S-adenosyl-L-methionine</keyword>
<comment type="catalytic activity">
    <reaction evidence="6">
        <text>arsenic triglutathione + [thioredoxin]-dithiol + S-adenosyl-L-methionine + 2 H2O = methylarsonous acid + [thioredoxin]-disulfide + 3 glutathione + S-adenosyl-L-homocysteine + H(+)</text>
        <dbReference type="Rhea" id="RHEA:69460"/>
        <dbReference type="Rhea" id="RHEA-COMP:10698"/>
        <dbReference type="Rhea" id="RHEA-COMP:10700"/>
        <dbReference type="ChEBI" id="CHEBI:15377"/>
        <dbReference type="ChEBI" id="CHEBI:15378"/>
        <dbReference type="ChEBI" id="CHEBI:17826"/>
        <dbReference type="ChEBI" id="CHEBI:29950"/>
        <dbReference type="ChEBI" id="CHEBI:50058"/>
        <dbReference type="ChEBI" id="CHEBI:57856"/>
        <dbReference type="ChEBI" id="CHEBI:57925"/>
        <dbReference type="ChEBI" id="CHEBI:59789"/>
        <dbReference type="ChEBI" id="CHEBI:183640"/>
        <dbReference type="EC" id="2.1.1.137"/>
    </reaction>
</comment>
<accession>A0A1I4WHM3</accession>
<keyword evidence="11" id="KW-1185">Reference proteome</keyword>
<dbReference type="Pfam" id="PF13847">
    <property type="entry name" value="Methyltransf_31"/>
    <property type="match status" value="1"/>
</dbReference>
<evidence type="ECO:0000313" key="11">
    <source>
        <dbReference type="Proteomes" id="UP000242869"/>
    </source>
</evidence>
<dbReference type="PANTHER" id="PTHR43675:SF8">
    <property type="entry name" value="ARSENITE METHYLTRANSFERASE"/>
    <property type="match status" value="1"/>
</dbReference>
<evidence type="ECO:0000256" key="3">
    <source>
        <dbReference type="ARBA" id="ARBA00034487"/>
    </source>
</evidence>
<sequence>MRNKHDFRNAIRRNYAQVARGQGGCGCAASSCCAGPAAVDSRHLGYEAGDLDALPAGADMGLGCGNPLAIASLKPGQIVLDLGCGGGLDVLLAARQVGEAGRVIGVDMTPEMLDKARSHASRAGLGNVEFRLGEIESLPVADGAVDVILSNCVINLSPDKPAAFREAFRVLRPGGRLAISDIVALAPLPPELAGDFAAFAGCVAGAVTVAELEQMLAAIGFEQVAIHVRPESREFIKDWFPGRGMEAHVASATIEACKPA</sequence>
<dbReference type="EC" id="2.1.1.137" evidence="4"/>
<dbReference type="Gene3D" id="3.40.50.150">
    <property type="entry name" value="Vaccinia Virus protein VP39"/>
    <property type="match status" value="1"/>
</dbReference>
<reference evidence="11" key="1">
    <citation type="submission" date="2016-10" db="EMBL/GenBank/DDBJ databases">
        <authorList>
            <person name="Varghese N."/>
            <person name="Submissions S."/>
        </authorList>
    </citation>
    <scope>NUCLEOTIDE SEQUENCE [LARGE SCALE GENOMIC DNA]</scope>
    <source>
        <strain evidence="11">DSM 6150</strain>
    </source>
</reference>
<evidence type="ECO:0000313" key="10">
    <source>
        <dbReference type="EMBL" id="SFN13178.1"/>
    </source>
</evidence>
<dbReference type="InterPro" id="IPR029063">
    <property type="entry name" value="SAM-dependent_MTases_sf"/>
</dbReference>
<dbReference type="PANTHER" id="PTHR43675">
    <property type="entry name" value="ARSENITE METHYLTRANSFERASE"/>
    <property type="match status" value="1"/>
</dbReference>
<dbReference type="RefSeq" id="WP_091191242.1">
    <property type="nucleotide sequence ID" value="NZ_FOVE01000003.1"/>
</dbReference>
<dbReference type="CDD" id="cd02440">
    <property type="entry name" value="AdoMet_MTases"/>
    <property type="match status" value="1"/>
</dbReference>
<organism evidence="10 11">
    <name type="scientific">Formivibrio citricus</name>
    <dbReference type="NCBI Taxonomy" id="83765"/>
    <lineage>
        <taxon>Bacteria</taxon>
        <taxon>Pseudomonadati</taxon>
        <taxon>Pseudomonadota</taxon>
        <taxon>Betaproteobacteria</taxon>
        <taxon>Neisseriales</taxon>
        <taxon>Chitinibacteraceae</taxon>
        <taxon>Formivibrio</taxon>
    </lineage>
</organism>
<comment type="similarity">
    <text evidence="3">Belongs to the methyltransferase superfamily. Arsenite methyltransferase family.</text>
</comment>